<feature type="coiled-coil region" evidence="8">
    <location>
        <begin position="136"/>
        <end position="221"/>
    </location>
</feature>
<gene>
    <name evidence="12" type="primary">LOC107135589</name>
</gene>
<dbReference type="PROSITE" id="PS50119">
    <property type="entry name" value="ZF_BBOX"/>
    <property type="match status" value="1"/>
</dbReference>
<evidence type="ECO:0000256" key="3">
    <source>
        <dbReference type="ARBA" id="ARBA00022723"/>
    </source>
</evidence>
<dbReference type="PRINTS" id="PR01407">
    <property type="entry name" value="BUTYPHLNCDUF"/>
</dbReference>
<evidence type="ECO:0000256" key="7">
    <source>
        <dbReference type="PROSITE-ProRule" id="PRU00024"/>
    </source>
</evidence>
<dbReference type="Ensembl" id="ENSMMMT00000017581.1">
    <property type="protein sequence ID" value="ENSMMMP00000015411.1"/>
    <property type="gene ID" value="ENSMMMG00000013374.1"/>
</dbReference>
<keyword evidence="4 7" id="KW-0863">Zinc-finger</keyword>
<name>A0A8C5ZIC8_MARMA</name>
<dbReference type="Pfam" id="PF00643">
    <property type="entry name" value="zf-B_box"/>
    <property type="match status" value="1"/>
</dbReference>
<dbReference type="CDD" id="cd19761">
    <property type="entry name" value="Bbox2_TRIM5-like"/>
    <property type="match status" value="1"/>
</dbReference>
<dbReference type="InterPro" id="IPR003877">
    <property type="entry name" value="SPRY_dom"/>
</dbReference>
<keyword evidence="2" id="KW-0963">Cytoplasm</keyword>
<keyword evidence="6 8" id="KW-0175">Coiled coil</keyword>
<dbReference type="InterPro" id="IPR043136">
    <property type="entry name" value="B30.2/SPRY_sf"/>
</dbReference>
<dbReference type="InterPro" id="IPR013320">
    <property type="entry name" value="ConA-like_dom_sf"/>
</dbReference>
<evidence type="ECO:0000256" key="2">
    <source>
        <dbReference type="ARBA" id="ARBA00022490"/>
    </source>
</evidence>
<evidence type="ECO:0000259" key="11">
    <source>
        <dbReference type="PROSITE" id="PS50188"/>
    </source>
</evidence>
<dbReference type="FunFam" id="3.30.160.60:FF:000386">
    <property type="entry name" value="Tripartite motif-containing 5 (Predicted)"/>
    <property type="match status" value="1"/>
</dbReference>
<dbReference type="PROSITE" id="PS50188">
    <property type="entry name" value="B302_SPRY"/>
    <property type="match status" value="1"/>
</dbReference>
<dbReference type="InterPro" id="IPR001841">
    <property type="entry name" value="Znf_RING"/>
</dbReference>
<reference evidence="12" key="2">
    <citation type="submission" date="2025-09" db="UniProtKB">
        <authorList>
            <consortium name="Ensembl"/>
        </authorList>
    </citation>
    <scope>IDENTIFICATION</scope>
</reference>
<evidence type="ECO:0000313" key="13">
    <source>
        <dbReference type="Proteomes" id="UP000694407"/>
    </source>
</evidence>
<dbReference type="CDD" id="cd15822">
    <property type="entry name" value="SPRY_PRY_TRIM5"/>
    <property type="match status" value="1"/>
</dbReference>
<dbReference type="SMART" id="SM00336">
    <property type="entry name" value="BBOX"/>
    <property type="match status" value="1"/>
</dbReference>
<evidence type="ECO:0000313" key="12">
    <source>
        <dbReference type="Ensembl" id="ENSMMMP00000015411.1"/>
    </source>
</evidence>
<protein>
    <submittedName>
        <fullName evidence="12">Tripartite motif-containing protein 5-like</fullName>
    </submittedName>
</protein>
<dbReference type="SMART" id="SM00184">
    <property type="entry name" value="RING"/>
    <property type="match status" value="1"/>
</dbReference>
<dbReference type="InterPro" id="IPR003879">
    <property type="entry name" value="Butyrophylin_SPRY"/>
</dbReference>
<dbReference type="PANTHER" id="PTHR24103">
    <property type="entry name" value="E3 UBIQUITIN-PROTEIN LIGASE TRIM"/>
    <property type="match status" value="1"/>
</dbReference>
<dbReference type="SUPFAM" id="SSF49899">
    <property type="entry name" value="Concanavalin A-like lectins/glucanases"/>
    <property type="match status" value="1"/>
</dbReference>
<dbReference type="PROSITE" id="PS00518">
    <property type="entry name" value="ZF_RING_1"/>
    <property type="match status" value="1"/>
</dbReference>
<evidence type="ECO:0000256" key="4">
    <source>
        <dbReference type="ARBA" id="ARBA00022771"/>
    </source>
</evidence>
<dbReference type="AlphaFoldDB" id="A0A8C5ZIC8"/>
<evidence type="ECO:0000256" key="6">
    <source>
        <dbReference type="ARBA" id="ARBA00023054"/>
    </source>
</evidence>
<dbReference type="GeneTree" id="ENSGT00940000154647"/>
<dbReference type="InterPro" id="IPR050143">
    <property type="entry name" value="TRIM/RBCC"/>
</dbReference>
<dbReference type="Pfam" id="PF00622">
    <property type="entry name" value="SPRY"/>
    <property type="match status" value="1"/>
</dbReference>
<feature type="domain" description="B box-type" evidence="10">
    <location>
        <begin position="91"/>
        <end position="132"/>
    </location>
</feature>
<dbReference type="FunFam" id="3.30.40.10:FF:000144">
    <property type="entry name" value="Tripartite motif-containing 5 (Predicted)"/>
    <property type="match status" value="1"/>
</dbReference>
<feature type="domain" description="B30.2/SPRY" evidence="11">
    <location>
        <begin position="281"/>
        <end position="484"/>
    </location>
</feature>
<sequence length="484" mass="56761">MASAILGNVKEEVTCPICLDLLTKPLSIDCGHSFCQACITSNYESMMSQKGESSCPVCRISYEFENLRPNRHVANIVERLRGVKLNPEEEQKMYHCARHGEKLLLFCKEDKQVICWLCERSQEHRGHSTFLLKEVVKEYQVRDQEMLQNLKRSREEAEEWKVDIQTERTFWKNKIQSEVENVQIEFGKLRDILQSEEEQEIQNLKNEEEVIMNSLTESESELIQQSQVVKDFISDLEHRLEGSTVEMLQCGSTFSIPRCKDLMLRKPKTFPKEQRRVFRAPDLKGMLQVSQKLTDVQRYWVHLTLSPSNNPNIVISEDQRQLRYVPQYWRKRGNYHEGVLGYPPITSGKHYWMVDVSRKEAWYLGLCDRSYFQSSNFQGRSKNYQPRCGYWVIGLHTFEYNVEYNAFGEDAARDPLTLVLSVTVPPQRIGVFLDYEARELSFYNVTNHGFLIYKFSRCSFPKEVFPYFNPGTCPEPMTLHWPSS</sequence>
<dbReference type="CDD" id="cd16591">
    <property type="entry name" value="RING-HC_TRIM5-like_C-IV"/>
    <property type="match status" value="1"/>
</dbReference>
<dbReference type="Pfam" id="PF15227">
    <property type="entry name" value="zf-C3HC4_4"/>
    <property type="match status" value="1"/>
</dbReference>
<comment type="subcellular location">
    <subcellularLocation>
        <location evidence="1">Cytoplasm</location>
    </subcellularLocation>
</comment>
<dbReference type="InterPro" id="IPR013083">
    <property type="entry name" value="Znf_RING/FYVE/PHD"/>
</dbReference>
<dbReference type="SUPFAM" id="SSF57850">
    <property type="entry name" value="RING/U-box"/>
    <property type="match status" value="1"/>
</dbReference>
<dbReference type="PROSITE" id="PS50089">
    <property type="entry name" value="ZF_RING_2"/>
    <property type="match status" value="1"/>
</dbReference>
<dbReference type="Proteomes" id="UP000694407">
    <property type="component" value="Unplaced"/>
</dbReference>
<keyword evidence="13" id="KW-1185">Reference proteome</keyword>
<evidence type="ECO:0000259" key="10">
    <source>
        <dbReference type="PROSITE" id="PS50119"/>
    </source>
</evidence>
<accession>A0A8C5ZIC8</accession>
<dbReference type="Gene3D" id="3.30.160.60">
    <property type="entry name" value="Classic Zinc Finger"/>
    <property type="match status" value="1"/>
</dbReference>
<keyword evidence="5" id="KW-0862">Zinc</keyword>
<evidence type="ECO:0000259" key="9">
    <source>
        <dbReference type="PROSITE" id="PS50089"/>
    </source>
</evidence>
<evidence type="ECO:0000256" key="5">
    <source>
        <dbReference type="ARBA" id="ARBA00022833"/>
    </source>
</evidence>
<feature type="domain" description="RING-type" evidence="9">
    <location>
        <begin position="15"/>
        <end position="59"/>
    </location>
</feature>
<dbReference type="InterPro" id="IPR017907">
    <property type="entry name" value="Znf_RING_CS"/>
</dbReference>
<proteinExistence type="predicted"/>
<dbReference type="Gene3D" id="3.30.40.10">
    <property type="entry name" value="Zinc/RING finger domain, C3HC4 (zinc finger)"/>
    <property type="match status" value="1"/>
</dbReference>
<dbReference type="GO" id="GO:0005737">
    <property type="term" value="C:cytoplasm"/>
    <property type="evidence" value="ECO:0007669"/>
    <property type="project" value="UniProtKB-SubCell"/>
</dbReference>
<keyword evidence="3" id="KW-0479">Metal-binding</keyword>
<evidence type="ECO:0000256" key="8">
    <source>
        <dbReference type="SAM" id="Coils"/>
    </source>
</evidence>
<organism evidence="12 13">
    <name type="scientific">Marmota marmota marmota</name>
    <name type="common">Alpine marmot</name>
    <dbReference type="NCBI Taxonomy" id="9994"/>
    <lineage>
        <taxon>Eukaryota</taxon>
        <taxon>Metazoa</taxon>
        <taxon>Chordata</taxon>
        <taxon>Craniata</taxon>
        <taxon>Vertebrata</taxon>
        <taxon>Euteleostomi</taxon>
        <taxon>Mammalia</taxon>
        <taxon>Eutheria</taxon>
        <taxon>Euarchontoglires</taxon>
        <taxon>Glires</taxon>
        <taxon>Rodentia</taxon>
        <taxon>Sciuromorpha</taxon>
        <taxon>Sciuridae</taxon>
        <taxon>Xerinae</taxon>
        <taxon>Marmotini</taxon>
        <taxon>Marmota</taxon>
    </lineage>
</organism>
<evidence type="ECO:0000256" key="1">
    <source>
        <dbReference type="ARBA" id="ARBA00004496"/>
    </source>
</evidence>
<dbReference type="SUPFAM" id="SSF57845">
    <property type="entry name" value="B-box zinc-binding domain"/>
    <property type="match status" value="1"/>
</dbReference>
<dbReference type="Gene3D" id="2.60.120.920">
    <property type="match status" value="1"/>
</dbReference>
<dbReference type="InterPro" id="IPR001870">
    <property type="entry name" value="B30.2/SPRY"/>
</dbReference>
<reference evidence="12" key="1">
    <citation type="submission" date="2025-08" db="UniProtKB">
        <authorList>
            <consortium name="Ensembl"/>
        </authorList>
    </citation>
    <scope>IDENTIFICATION</scope>
</reference>
<dbReference type="GO" id="GO:0008270">
    <property type="term" value="F:zinc ion binding"/>
    <property type="evidence" value="ECO:0007669"/>
    <property type="project" value="UniProtKB-KW"/>
</dbReference>
<dbReference type="InterPro" id="IPR000315">
    <property type="entry name" value="Znf_B-box"/>
</dbReference>
<dbReference type="SMART" id="SM00449">
    <property type="entry name" value="SPRY"/>
    <property type="match status" value="1"/>
</dbReference>